<evidence type="ECO:0000313" key="1">
    <source>
        <dbReference type="EMBL" id="CAH0054318.1"/>
    </source>
</evidence>
<reference evidence="2" key="1">
    <citation type="submission" date="2019-06" db="EMBL/GenBank/DDBJ databases">
        <authorList>
            <person name="Broberg M."/>
        </authorList>
    </citation>
    <scope>NUCLEOTIDE SEQUENCE [LARGE SCALE GENOMIC DNA]</scope>
</reference>
<dbReference type="EMBL" id="CABFOC020000048">
    <property type="protein sequence ID" value="CAH0054318.1"/>
    <property type="molecule type" value="Genomic_DNA"/>
</dbReference>
<gene>
    <name evidence="1" type="ORF">CSOL1703_00015791</name>
</gene>
<accession>A0A9N9ZEW2</accession>
<dbReference type="Proteomes" id="UP000775872">
    <property type="component" value="Unassembled WGS sequence"/>
</dbReference>
<evidence type="ECO:0000313" key="2">
    <source>
        <dbReference type="Proteomes" id="UP000775872"/>
    </source>
</evidence>
<organism evidence="1 2">
    <name type="scientific">Clonostachys solani</name>
    <dbReference type="NCBI Taxonomy" id="160281"/>
    <lineage>
        <taxon>Eukaryota</taxon>
        <taxon>Fungi</taxon>
        <taxon>Dikarya</taxon>
        <taxon>Ascomycota</taxon>
        <taxon>Pezizomycotina</taxon>
        <taxon>Sordariomycetes</taxon>
        <taxon>Hypocreomycetidae</taxon>
        <taxon>Hypocreales</taxon>
        <taxon>Bionectriaceae</taxon>
        <taxon>Clonostachys</taxon>
    </lineage>
</organism>
<dbReference type="AlphaFoldDB" id="A0A9N9ZEW2"/>
<comment type="caution">
    <text evidence="1">The sequence shown here is derived from an EMBL/GenBank/DDBJ whole genome shotgun (WGS) entry which is preliminary data.</text>
</comment>
<protein>
    <submittedName>
        <fullName evidence="1">Uncharacterized protein</fullName>
    </submittedName>
</protein>
<reference evidence="1 2" key="2">
    <citation type="submission" date="2021-10" db="EMBL/GenBank/DDBJ databases">
        <authorList>
            <person name="Piombo E."/>
        </authorList>
    </citation>
    <scope>NUCLEOTIDE SEQUENCE [LARGE SCALE GENOMIC DNA]</scope>
</reference>
<sequence length="83" mass="9262">MLVRSNPIVDGPILGERRQGKDVMTMSLTMALALPGRAHPVKVVLNERGTVKGWARRWGGSWAVSQTDFFWWRGKSGLRLAAE</sequence>
<keyword evidence="2" id="KW-1185">Reference proteome</keyword>
<proteinExistence type="predicted"/>
<name>A0A9N9ZEW2_9HYPO</name>